<reference evidence="2 3" key="1">
    <citation type="submission" date="2019-01" db="EMBL/GenBank/DDBJ databases">
        <title>Draft genome sequences of the type strains of six Macrococcus species.</title>
        <authorList>
            <person name="Mazhar S."/>
            <person name="Altermann E."/>
            <person name="Hill C."/>
            <person name="Mcauliffe O."/>
        </authorList>
    </citation>
    <scope>NUCLEOTIDE SEQUENCE [LARGE SCALE GENOMIC DNA]</scope>
    <source>
        <strain evidence="2 3">ATCC 51828</strain>
    </source>
</reference>
<evidence type="ECO:0000313" key="3">
    <source>
        <dbReference type="Proteomes" id="UP000295280"/>
    </source>
</evidence>
<dbReference type="RefSeq" id="WP_133416565.1">
    <property type="nucleotide sequence ID" value="NZ_SCWD01000001.1"/>
</dbReference>
<dbReference type="AlphaFoldDB" id="A0A9Q8CMP0"/>
<keyword evidence="3" id="KW-1185">Reference proteome</keyword>
<comment type="caution">
    <text evidence="2">The sequence shown here is derived from an EMBL/GenBank/DDBJ whole genome shotgun (WGS) entry which is preliminary data.</text>
</comment>
<dbReference type="InterPro" id="IPR024437">
    <property type="entry name" value="DUF3825"/>
</dbReference>
<dbReference type="EMBL" id="SCWD01000001">
    <property type="protein sequence ID" value="TDM03702.1"/>
    <property type="molecule type" value="Genomic_DNA"/>
</dbReference>
<gene>
    <name evidence="2" type="ORF">ERX40_00625</name>
</gene>
<evidence type="ECO:0000259" key="1">
    <source>
        <dbReference type="Pfam" id="PF12873"/>
    </source>
</evidence>
<evidence type="ECO:0000313" key="2">
    <source>
        <dbReference type="EMBL" id="TDM03702.1"/>
    </source>
</evidence>
<sequence length="265" mass="31565">MQHNYNNSRNQPPLNKFAFLGNFNDKLIYLSKLAEPENWYYDSPKMNENEKETGVLFQYIHHTFSKAFDDNLILMNDDYAIMNTGLLSKQGEEIFMLFSRNKYPDKQDWFFKSFYKQSSHDIPVEFRHQLPQHIDYFKKTPESYYFNPSLKIHSNLEHIIDDNFDRLPKAMRELPEDILSSVLSAQISIIEKRLLRNNRLAIPQYYNKKIMYLIPLAFGDEVIALAIEKHDNSYRVNTVLTKEMAYCNARLLMKPESNWLTNEQH</sequence>
<dbReference type="Proteomes" id="UP000295280">
    <property type="component" value="Unassembled WGS sequence"/>
</dbReference>
<accession>A0A9Q8CMP0</accession>
<proteinExistence type="predicted"/>
<dbReference type="OrthoDB" id="5493836at2"/>
<organism evidence="2 3">
    <name type="scientific">Macrococcus carouselicus</name>
    <dbReference type="NCBI Taxonomy" id="69969"/>
    <lineage>
        <taxon>Bacteria</taxon>
        <taxon>Bacillati</taxon>
        <taxon>Bacillota</taxon>
        <taxon>Bacilli</taxon>
        <taxon>Bacillales</taxon>
        <taxon>Staphylococcaceae</taxon>
        <taxon>Macrococcus</taxon>
    </lineage>
</organism>
<name>A0A9Q8CMP0_9STAP</name>
<feature type="domain" description="DUF3825" evidence="1">
    <location>
        <begin position="30"/>
        <end position="259"/>
    </location>
</feature>
<protein>
    <submittedName>
        <fullName evidence="2">DUF3825 domain-containing protein</fullName>
    </submittedName>
</protein>
<dbReference type="Pfam" id="PF12873">
    <property type="entry name" value="DUF3825"/>
    <property type="match status" value="1"/>
</dbReference>